<dbReference type="GeneID" id="54291974"/>
<reference evidence="2" key="1">
    <citation type="journal article" date="2020" name="Stud. Mycol.">
        <title>101 Dothideomycetes genomes: a test case for predicting lifestyles and emergence of pathogens.</title>
        <authorList>
            <person name="Haridas S."/>
            <person name="Albert R."/>
            <person name="Binder M."/>
            <person name="Bloem J."/>
            <person name="Labutti K."/>
            <person name="Salamov A."/>
            <person name="Andreopoulos B."/>
            <person name="Baker S."/>
            <person name="Barry K."/>
            <person name="Bills G."/>
            <person name="Bluhm B."/>
            <person name="Cannon C."/>
            <person name="Castanera R."/>
            <person name="Culley D."/>
            <person name="Daum C."/>
            <person name="Ezra D."/>
            <person name="Gonzalez J."/>
            <person name="Henrissat B."/>
            <person name="Kuo A."/>
            <person name="Liang C."/>
            <person name="Lipzen A."/>
            <person name="Lutzoni F."/>
            <person name="Magnuson J."/>
            <person name="Mondo S."/>
            <person name="Nolan M."/>
            <person name="Ohm R."/>
            <person name="Pangilinan J."/>
            <person name="Park H.-J."/>
            <person name="Ramirez L."/>
            <person name="Alfaro M."/>
            <person name="Sun H."/>
            <person name="Tritt A."/>
            <person name="Yoshinaga Y."/>
            <person name="Zwiers L.-H."/>
            <person name="Turgeon B."/>
            <person name="Goodwin S."/>
            <person name="Spatafora J."/>
            <person name="Crous P."/>
            <person name="Grigoriev I."/>
        </authorList>
    </citation>
    <scope>NUCLEOTIDE SEQUENCE</scope>
    <source>
        <strain evidence="2">CBS 175.79</strain>
    </source>
</reference>
<dbReference type="EMBL" id="ML978077">
    <property type="protein sequence ID" value="KAF2010222.1"/>
    <property type="molecule type" value="Genomic_DNA"/>
</dbReference>
<evidence type="ECO:0000313" key="2">
    <source>
        <dbReference type="EMBL" id="KAF2010222.1"/>
    </source>
</evidence>
<name>A0A6A5XB74_9PLEO</name>
<accession>A0A6A5XB74</accession>
<dbReference type="RefSeq" id="XP_033378561.1">
    <property type="nucleotide sequence ID" value="XM_033534577.1"/>
</dbReference>
<evidence type="ECO:0000313" key="3">
    <source>
        <dbReference type="Proteomes" id="UP000799778"/>
    </source>
</evidence>
<sequence length="67" mass="7122">MSLVVTPGNRIMKEHGGELGNSGRISTAEGAIGDGEGRDSMRKPVEEANGLIKERVGVLRIMSRIGM</sequence>
<keyword evidence="3" id="KW-1185">Reference proteome</keyword>
<evidence type="ECO:0000256" key="1">
    <source>
        <dbReference type="SAM" id="MobiDB-lite"/>
    </source>
</evidence>
<feature type="compositionally biased region" description="Basic and acidic residues" evidence="1">
    <location>
        <begin position="35"/>
        <end position="46"/>
    </location>
</feature>
<feature type="region of interest" description="Disordered" evidence="1">
    <location>
        <begin position="1"/>
        <end position="46"/>
    </location>
</feature>
<gene>
    <name evidence="2" type="ORF">BU24DRAFT_73246</name>
</gene>
<organism evidence="2 3">
    <name type="scientific">Aaosphaeria arxii CBS 175.79</name>
    <dbReference type="NCBI Taxonomy" id="1450172"/>
    <lineage>
        <taxon>Eukaryota</taxon>
        <taxon>Fungi</taxon>
        <taxon>Dikarya</taxon>
        <taxon>Ascomycota</taxon>
        <taxon>Pezizomycotina</taxon>
        <taxon>Dothideomycetes</taxon>
        <taxon>Pleosporomycetidae</taxon>
        <taxon>Pleosporales</taxon>
        <taxon>Pleosporales incertae sedis</taxon>
        <taxon>Aaosphaeria</taxon>
    </lineage>
</organism>
<dbReference type="AlphaFoldDB" id="A0A6A5XB74"/>
<protein>
    <submittedName>
        <fullName evidence="2">Uncharacterized protein</fullName>
    </submittedName>
</protein>
<dbReference type="Proteomes" id="UP000799778">
    <property type="component" value="Unassembled WGS sequence"/>
</dbReference>
<proteinExistence type="predicted"/>